<dbReference type="Pfam" id="PF13620">
    <property type="entry name" value="CarboxypepD_reg"/>
    <property type="match status" value="1"/>
</dbReference>
<dbReference type="RefSeq" id="WP_011521202.1">
    <property type="nucleotide sequence ID" value="NC_008009.1"/>
</dbReference>
<keyword evidence="2" id="KW-0472">Membrane</keyword>
<dbReference type="SUPFAM" id="SSF56935">
    <property type="entry name" value="Porins"/>
    <property type="match status" value="1"/>
</dbReference>
<keyword evidence="8" id="KW-1185">Reference proteome</keyword>
<reference evidence="7 8" key="1">
    <citation type="journal article" date="2009" name="Appl. Environ. Microbiol.">
        <title>Three genomes from the phylum Acidobacteria provide insight into the lifestyles of these microorganisms in soils.</title>
        <authorList>
            <person name="Ward N.L."/>
            <person name="Challacombe J.F."/>
            <person name="Janssen P.H."/>
            <person name="Henrissat B."/>
            <person name="Coutinho P.M."/>
            <person name="Wu M."/>
            <person name="Xie G."/>
            <person name="Haft D.H."/>
            <person name="Sait M."/>
            <person name="Badger J."/>
            <person name="Barabote R.D."/>
            <person name="Bradley B."/>
            <person name="Brettin T.S."/>
            <person name="Brinkac L.M."/>
            <person name="Bruce D."/>
            <person name="Creasy T."/>
            <person name="Daugherty S.C."/>
            <person name="Davidsen T.M."/>
            <person name="DeBoy R.T."/>
            <person name="Detter J.C."/>
            <person name="Dodson R.J."/>
            <person name="Durkin A.S."/>
            <person name="Ganapathy A."/>
            <person name="Gwinn-Giglio M."/>
            <person name="Han C.S."/>
            <person name="Khouri H."/>
            <person name="Kiss H."/>
            <person name="Kothari S.P."/>
            <person name="Madupu R."/>
            <person name="Nelson K.E."/>
            <person name="Nelson W.C."/>
            <person name="Paulsen I."/>
            <person name="Penn K."/>
            <person name="Ren Q."/>
            <person name="Rosovitz M.J."/>
            <person name="Selengut J.D."/>
            <person name="Shrivastava S."/>
            <person name="Sullivan S.A."/>
            <person name="Tapia R."/>
            <person name="Thompson L.S."/>
            <person name="Watkins K.L."/>
            <person name="Yang Q."/>
            <person name="Yu C."/>
            <person name="Zafar N."/>
            <person name="Zhou L."/>
            <person name="Kuske C.R."/>
        </authorList>
    </citation>
    <scope>NUCLEOTIDE SEQUENCE [LARGE SCALE GENOMIC DNA]</scope>
    <source>
        <strain evidence="7 8">Ellin345</strain>
    </source>
</reference>
<dbReference type="InterPro" id="IPR036942">
    <property type="entry name" value="Beta-barrel_TonB_sf"/>
</dbReference>
<proteinExistence type="predicted"/>
<evidence type="ECO:0000313" key="7">
    <source>
        <dbReference type="EMBL" id="ABF39400.1"/>
    </source>
</evidence>
<organism evidence="7 8">
    <name type="scientific">Koribacter versatilis (strain Ellin345)</name>
    <dbReference type="NCBI Taxonomy" id="204669"/>
    <lineage>
        <taxon>Bacteria</taxon>
        <taxon>Pseudomonadati</taxon>
        <taxon>Acidobacteriota</taxon>
        <taxon>Terriglobia</taxon>
        <taxon>Terriglobales</taxon>
        <taxon>Candidatus Korobacteraceae</taxon>
        <taxon>Candidatus Korobacter</taxon>
    </lineage>
</organism>
<comment type="subcellular location">
    <subcellularLocation>
        <location evidence="1">Cell outer membrane</location>
    </subcellularLocation>
</comment>
<dbReference type="EMBL" id="CP000360">
    <property type="protein sequence ID" value="ABF39400.1"/>
    <property type="molecule type" value="Genomic_DNA"/>
</dbReference>
<feature type="signal peptide" evidence="5">
    <location>
        <begin position="1"/>
        <end position="24"/>
    </location>
</feature>
<dbReference type="eggNOG" id="COG4771">
    <property type="taxonomic scope" value="Bacteria"/>
</dbReference>
<dbReference type="InterPro" id="IPR057601">
    <property type="entry name" value="Oar-like_b-barrel"/>
</dbReference>
<dbReference type="SUPFAM" id="SSF49464">
    <property type="entry name" value="Carboxypeptidase regulatory domain-like"/>
    <property type="match status" value="1"/>
</dbReference>
<dbReference type="InterPro" id="IPR008969">
    <property type="entry name" value="CarboxyPept-like_regulatory"/>
</dbReference>
<dbReference type="Gene3D" id="2.60.40.1120">
    <property type="entry name" value="Carboxypeptidase-like, regulatory domain"/>
    <property type="match status" value="1"/>
</dbReference>
<evidence type="ECO:0000259" key="6">
    <source>
        <dbReference type="Pfam" id="PF25183"/>
    </source>
</evidence>
<feature type="region of interest" description="Disordered" evidence="4">
    <location>
        <begin position="177"/>
        <end position="199"/>
    </location>
</feature>
<keyword evidence="5" id="KW-0732">Signal</keyword>
<gene>
    <name evidence="7" type="ordered locus">Acid345_0395</name>
</gene>
<sequence>MRISRIRVTFLLFSFVLSTLCLHAQTSTTAVRGTVVDQNGGVISGANVTLHDAKTDFTRNMDTNGQGEYQFVQVPPATYTLTVKMKGFNTTTQTLQLLIGTPATANISMTVGAESTTVDVSGEAPLVNTQDASLGNAFGNIQIKSLPLDARDPTELLSLQAGVVYVGNNNQIDQTFDSRNGATQGARSDQSNVTLDGLDNNDQTNGFAFNGALRSTPDSLEEFRVTTTNSNADQGRSSGAQVQLVTKSGSNKYHGSLYEYHRPTVGVANEWFTKAAEISSGEPNTPQKYLRNNFGGSVGGPIIKDRLFFFFNYEGLRQREDVSVLRTVPTKDLAHGYISYVCGDGCVQRLDPTQIAYMDPQGIGPDPTVMAYLQQYPAPNTTVIGDGLNYSGYVFSSPQPLNQNTSILKLDYNLTANGNHRLFVRGNLQDDTSFGVEQFPGQPASSKTRDNNKGIAAGYTAAFGANWVNNLRYGYIRQGGSTSGLSDQSFFTLRGIDTLQSFSRSASVNVPVQNIMDDVSWIHGNHTIQFGGNYRRIDVYHHNNSNSFSGASSNPSWLVNAGIANTGQAFDPAAYGFPAVDSGWTNNYDYPMGALAGLITEVDTTYNRDRTGNTLDQGAYISRHYRDNEGEFYIQDSWRIKPNLTITGGVRYSLLQPPFESNGLQVQPTINVGDWYQQRWQSMLQGNTNQPSMTFDLSGKGNGGKPYWAWDYKDFAPRLAFAYSPKFEHGPMHWLFGSDGKSSIRGGYGMYYDHFGEGIINTFDQYGSFGLTTTITNPAGIIDPGSAERMNNIVGLPGSILAPPPANGWPITYPDNFAITWGLDDHLKTPYSHVVDFSITREFAKNYVVEASYVGRFGHRLLQQDDLATPLDIVDPKSGMDYFTAATMLVKYANAGADISTVPNIPFWQNIFPNAAGAGKIYGCSNGSDTGANYSATQTVYDLFACVPTNATTALQYLDYPGLQNPGDCFPACSTINGKYGPYHFYDSQFSSLYAWRSIGVSSYHGLELSLRHHGSSNLQFDVNYTFSKSLDMGSDAERISWVSGPGGQIINSWDPRALHALSDFNATHQLNTNWVYNLPFGHGQRWGTDSGRFADAILGGWSLSGILRVSSGYPFSVNNGANWATNWELGGDSILVGPKPKTGTYMINGQPNVFADPSTAINAFRYAYPGESGQRNNLIGPGFFNMDTSLAKAWKITESQLIRFQWDVFNVTNSVRFDALTMAFNNGSIGNSTQFGQYTNTMTQYRRMQFALRYEF</sequence>
<dbReference type="Pfam" id="PF25183">
    <property type="entry name" value="OMP_b-brl_4"/>
    <property type="match status" value="1"/>
</dbReference>
<dbReference type="Gene3D" id="2.40.170.20">
    <property type="entry name" value="TonB-dependent receptor, beta-barrel domain"/>
    <property type="match status" value="1"/>
</dbReference>
<evidence type="ECO:0000256" key="5">
    <source>
        <dbReference type="SAM" id="SignalP"/>
    </source>
</evidence>
<dbReference type="EnsemblBacteria" id="ABF39400">
    <property type="protein sequence ID" value="ABF39400"/>
    <property type="gene ID" value="Acid345_0395"/>
</dbReference>
<feature type="chain" id="PRO_5004191306" description="TonB-dependent transporter Oar-like beta-barrel domain-containing protein" evidence="5">
    <location>
        <begin position="25"/>
        <end position="1257"/>
    </location>
</feature>
<dbReference type="Proteomes" id="UP000002432">
    <property type="component" value="Chromosome"/>
</dbReference>
<evidence type="ECO:0000256" key="3">
    <source>
        <dbReference type="ARBA" id="ARBA00023237"/>
    </source>
</evidence>
<protein>
    <recommendedName>
        <fullName evidence="6">TonB-dependent transporter Oar-like beta-barrel domain-containing protein</fullName>
    </recommendedName>
</protein>
<dbReference type="KEGG" id="aba:Acid345_0395"/>
<dbReference type="STRING" id="204669.Acid345_0395"/>
<dbReference type="AlphaFoldDB" id="Q1IUQ0"/>
<accession>Q1IUQ0</accession>
<dbReference type="OrthoDB" id="97893at2"/>
<dbReference type="GO" id="GO:0009279">
    <property type="term" value="C:cell outer membrane"/>
    <property type="evidence" value="ECO:0007669"/>
    <property type="project" value="UniProtKB-SubCell"/>
</dbReference>
<name>Q1IUQ0_KORVE</name>
<dbReference type="HOGENOM" id="CLU_006298_0_0_0"/>
<evidence type="ECO:0000313" key="8">
    <source>
        <dbReference type="Proteomes" id="UP000002432"/>
    </source>
</evidence>
<evidence type="ECO:0000256" key="1">
    <source>
        <dbReference type="ARBA" id="ARBA00004442"/>
    </source>
</evidence>
<evidence type="ECO:0000256" key="4">
    <source>
        <dbReference type="SAM" id="MobiDB-lite"/>
    </source>
</evidence>
<feature type="domain" description="TonB-dependent transporter Oar-like beta-barrel" evidence="6">
    <location>
        <begin position="245"/>
        <end position="1250"/>
    </location>
</feature>
<evidence type="ECO:0000256" key="2">
    <source>
        <dbReference type="ARBA" id="ARBA00023136"/>
    </source>
</evidence>
<keyword evidence="3" id="KW-0998">Cell outer membrane</keyword>